<organism evidence="17 18">
    <name type="scientific">Echeneis naucrates</name>
    <name type="common">Live sharksucker</name>
    <dbReference type="NCBI Taxonomy" id="173247"/>
    <lineage>
        <taxon>Eukaryota</taxon>
        <taxon>Metazoa</taxon>
        <taxon>Chordata</taxon>
        <taxon>Craniata</taxon>
        <taxon>Vertebrata</taxon>
        <taxon>Euteleostomi</taxon>
        <taxon>Actinopterygii</taxon>
        <taxon>Neopterygii</taxon>
        <taxon>Teleostei</taxon>
        <taxon>Neoteleostei</taxon>
        <taxon>Acanthomorphata</taxon>
        <taxon>Carangaria</taxon>
        <taxon>Carangiformes</taxon>
        <taxon>Echeneidae</taxon>
        <taxon>Echeneis</taxon>
    </lineage>
</organism>
<feature type="disulfide bond" evidence="11">
    <location>
        <begin position="169"/>
        <end position="178"/>
    </location>
</feature>
<dbReference type="InterPro" id="IPR000742">
    <property type="entry name" value="EGF"/>
</dbReference>
<evidence type="ECO:0000313" key="17">
    <source>
        <dbReference type="Ensembl" id="ENSENLP00000007294.1"/>
    </source>
</evidence>
<feature type="region of interest" description="Disordered" evidence="12">
    <location>
        <begin position="1051"/>
        <end position="1085"/>
    </location>
</feature>
<keyword evidence="6" id="KW-0677">Repeat</keyword>
<dbReference type="FunFam" id="2.170.300.10:FF:000006">
    <property type="entry name" value="Multiple epidermal growth factor-like domains protein 11"/>
    <property type="match status" value="1"/>
</dbReference>
<feature type="transmembrane region" description="Helical" evidence="13">
    <location>
        <begin position="846"/>
        <end position="867"/>
    </location>
</feature>
<dbReference type="FunFam" id="2.170.300.10:FF:000041">
    <property type="entry name" value="Tyrosine protein kinase receptor tie-1, putative"/>
    <property type="match status" value="1"/>
</dbReference>
<reference evidence="17" key="1">
    <citation type="submission" date="2021-04" db="EMBL/GenBank/DDBJ databases">
        <authorList>
            <consortium name="Wellcome Sanger Institute Data Sharing"/>
        </authorList>
    </citation>
    <scope>NUCLEOTIDE SEQUENCE [LARGE SCALE GENOMIC DNA]</scope>
</reference>
<evidence type="ECO:0000256" key="3">
    <source>
        <dbReference type="ARBA" id="ARBA00022536"/>
    </source>
</evidence>
<dbReference type="Pfam" id="PF00053">
    <property type="entry name" value="EGF_laminin"/>
    <property type="match status" value="5"/>
</dbReference>
<dbReference type="AlphaFoldDB" id="A0A665TBK4"/>
<feature type="domain" description="EGF-like" evidence="15">
    <location>
        <begin position="577"/>
        <end position="612"/>
    </location>
</feature>
<feature type="disulfide bond" evidence="11">
    <location>
        <begin position="733"/>
        <end position="742"/>
    </location>
</feature>
<gene>
    <name evidence="17" type="primary">LOC115041206</name>
</gene>
<dbReference type="InterPro" id="IPR042635">
    <property type="entry name" value="MEGF10/SREC1/2-like"/>
</dbReference>
<feature type="domain" description="EMI" evidence="16">
    <location>
        <begin position="30"/>
        <end position="107"/>
    </location>
</feature>
<dbReference type="PRINTS" id="PR00011">
    <property type="entry name" value="EGFLAMININ"/>
</dbReference>
<feature type="domain" description="EGF-like" evidence="15">
    <location>
        <begin position="149"/>
        <end position="179"/>
    </location>
</feature>
<reference evidence="17" key="2">
    <citation type="submission" date="2025-08" db="UniProtKB">
        <authorList>
            <consortium name="Ensembl"/>
        </authorList>
    </citation>
    <scope>IDENTIFICATION</scope>
</reference>
<dbReference type="InParanoid" id="A0A665TBK4"/>
<evidence type="ECO:0000313" key="18">
    <source>
        <dbReference type="Proteomes" id="UP000472264"/>
    </source>
</evidence>
<dbReference type="PROSITE" id="PS50026">
    <property type="entry name" value="EGF_3"/>
    <property type="match status" value="7"/>
</dbReference>
<feature type="disulfide bond" evidence="11">
    <location>
        <begin position="340"/>
        <end position="349"/>
    </location>
</feature>
<feature type="disulfide bond" evidence="11">
    <location>
        <begin position="212"/>
        <end position="221"/>
    </location>
</feature>
<dbReference type="OMA" id="HEHATRC"/>
<dbReference type="PROSITE" id="PS00022">
    <property type="entry name" value="EGF_1"/>
    <property type="match status" value="11"/>
</dbReference>
<dbReference type="PROSITE" id="PS51041">
    <property type="entry name" value="EMI"/>
    <property type="match status" value="1"/>
</dbReference>
<feature type="domain" description="EGF-like" evidence="15">
    <location>
        <begin position="713"/>
        <end position="743"/>
    </location>
</feature>
<dbReference type="SMART" id="SM00180">
    <property type="entry name" value="EGF_Lam"/>
    <property type="match status" value="12"/>
</dbReference>
<feature type="domain" description="EGF-like" evidence="15">
    <location>
        <begin position="192"/>
        <end position="222"/>
    </location>
</feature>
<evidence type="ECO:0000256" key="10">
    <source>
        <dbReference type="ARBA" id="ARBA00038377"/>
    </source>
</evidence>
<evidence type="ECO:0000256" key="12">
    <source>
        <dbReference type="SAM" id="MobiDB-lite"/>
    </source>
</evidence>
<dbReference type="FunFam" id="2.170.300.10:FF:000002">
    <property type="entry name" value="Multiple epidermal growth factor-like domains 10"/>
    <property type="match status" value="1"/>
</dbReference>
<evidence type="ECO:0000256" key="7">
    <source>
        <dbReference type="ARBA" id="ARBA00022989"/>
    </source>
</evidence>
<dbReference type="InterPro" id="IPR057138">
    <property type="entry name" value="EGF_PEAR1L-like"/>
</dbReference>
<proteinExistence type="inferred from homology"/>
<reference evidence="17" key="3">
    <citation type="submission" date="2025-09" db="UniProtKB">
        <authorList>
            <consortium name="Ensembl"/>
        </authorList>
    </citation>
    <scope>IDENTIFICATION</scope>
</reference>
<evidence type="ECO:0000256" key="13">
    <source>
        <dbReference type="SAM" id="Phobius"/>
    </source>
</evidence>
<dbReference type="Pfam" id="PF23301">
    <property type="entry name" value="EGF_PEAR1L"/>
    <property type="match status" value="1"/>
</dbReference>
<dbReference type="GO" id="GO:0007157">
    <property type="term" value="P:heterophilic cell-cell adhesion via plasma membrane cell adhesion molecules"/>
    <property type="evidence" value="ECO:0007669"/>
    <property type="project" value="TreeGrafter"/>
</dbReference>
<keyword evidence="7 13" id="KW-1133">Transmembrane helix</keyword>
<evidence type="ECO:0000256" key="9">
    <source>
        <dbReference type="ARBA" id="ARBA00023157"/>
    </source>
</evidence>
<dbReference type="Proteomes" id="UP000472264">
    <property type="component" value="Chromosome 3"/>
</dbReference>
<evidence type="ECO:0000256" key="5">
    <source>
        <dbReference type="ARBA" id="ARBA00022729"/>
    </source>
</evidence>
<evidence type="ECO:0000259" key="16">
    <source>
        <dbReference type="PROSITE" id="PS51041"/>
    </source>
</evidence>
<feature type="disulfide bond" evidence="11">
    <location>
        <begin position="297"/>
        <end position="306"/>
    </location>
</feature>
<feature type="signal peptide" evidence="14">
    <location>
        <begin position="1"/>
        <end position="25"/>
    </location>
</feature>
<feature type="domain" description="EGF-like" evidence="15">
    <location>
        <begin position="665"/>
        <end position="700"/>
    </location>
</feature>
<evidence type="ECO:0000256" key="6">
    <source>
        <dbReference type="ARBA" id="ARBA00022737"/>
    </source>
</evidence>
<feature type="chain" id="PRO_5025654572" evidence="14">
    <location>
        <begin position="26"/>
        <end position="1085"/>
    </location>
</feature>
<feature type="compositionally biased region" description="Low complexity" evidence="12">
    <location>
        <begin position="1060"/>
        <end position="1085"/>
    </location>
</feature>
<dbReference type="GO" id="GO:0005044">
    <property type="term" value="F:scavenger receptor activity"/>
    <property type="evidence" value="ECO:0007669"/>
    <property type="project" value="InterPro"/>
</dbReference>
<name>A0A665TBK4_ECHNA</name>
<dbReference type="InterPro" id="IPR013032">
    <property type="entry name" value="EGF-like_CS"/>
</dbReference>
<comment type="subcellular location">
    <subcellularLocation>
        <location evidence="1">Cell membrane</location>
        <topology evidence="1">Single-pass membrane protein</topology>
    </subcellularLocation>
</comment>
<keyword evidence="2" id="KW-1003">Cell membrane</keyword>
<evidence type="ECO:0000256" key="2">
    <source>
        <dbReference type="ARBA" id="ARBA00022475"/>
    </source>
</evidence>
<dbReference type="Gene3D" id="2.10.25.140">
    <property type="match status" value="1"/>
</dbReference>
<evidence type="ECO:0000256" key="11">
    <source>
        <dbReference type="PROSITE-ProRule" id="PRU00076"/>
    </source>
</evidence>
<dbReference type="Pfam" id="PF12661">
    <property type="entry name" value="hEGF"/>
    <property type="match status" value="3"/>
</dbReference>
<protein>
    <submittedName>
        <fullName evidence="17">Multiple EGF like domains 11</fullName>
    </submittedName>
</protein>
<dbReference type="PROSITE" id="PS01186">
    <property type="entry name" value="EGF_2"/>
    <property type="match status" value="3"/>
</dbReference>
<dbReference type="SMART" id="SM00181">
    <property type="entry name" value="EGF"/>
    <property type="match status" value="15"/>
</dbReference>
<keyword evidence="8 13" id="KW-0472">Membrane</keyword>
<keyword evidence="4 13" id="KW-0812">Transmembrane</keyword>
<keyword evidence="5 14" id="KW-0732">Signal</keyword>
<evidence type="ECO:0000256" key="14">
    <source>
        <dbReference type="SAM" id="SignalP"/>
    </source>
</evidence>
<feature type="domain" description="EGF-like" evidence="15">
    <location>
        <begin position="315"/>
        <end position="350"/>
    </location>
</feature>
<feature type="disulfide bond" evidence="11">
    <location>
        <begin position="690"/>
        <end position="699"/>
    </location>
</feature>
<dbReference type="PANTHER" id="PTHR24043">
    <property type="entry name" value="SCAVENGER RECEPTOR CLASS F"/>
    <property type="match status" value="1"/>
</dbReference>
<evidence type="ECO:0000256" key="4">
    <source>
        <dbReference type="ARBA" id="ARBA00022692"/>
    </source>
</evidence>
<keyword evidence="9 11" id="KW-1015">Disulfide bond</keyword>
<dbReference type="FunFam" id="2.170.300.10:FF:000021">
    <property type="entry name" value="Platelet endothelial aggregation receptor 1"/>
    <property type="match status" value="1"/>
</dbReference>
<dbReference type="InterPro" id="IPR011489">
    <property type="entry name" value="EMI_domain"/>
</dbReference>
<keyword evidence="3 11" id="KW-0245">EGF-like domain</keyword>
<comment type="similarity">
    <text evidence="10">Belongs to the MEGF family.</text>
</comment>
<dbReference type="Ensembl" id="ENSENLT00000007608.1">
    <property type="protein sequence ID" value="ENSENLP00000007294.1"/>
    <property type="gene ID" value="ENSENLG00000003455.1"/>
</dbReference>
<evidence type="ECO:0000256" key="1">
    <source>
        <dbReference type="ARBA" id="ARBA00004162"/>
    </source>
</evidence>
<dbReference type="FunFam" id="2.10.25.10:FF:000114">
    <property type="entry name" value="Multiple epidermal growth factor-like domains protein 11"/>
    <property type="match status" value="1"/>
</dbReference>
<feature type="disulfide bond" evidence="11">
    <location>
        <begin position="602"/>
        <end position="611"/>
    </location>
</feature>
<dbReference type="Gene3D" id="2.170.300.10">
    <property type="entry name" value="Tie2 ligand-binding domain superfamily"/>
    <property type="match status" value="6"/>
</dbReference>
<evidence type="ECO:0000256" key="8">
    <source>
        <dbReference type="ARBA" id="ARBA00023136"/>
    </source>
</evidence>
<dbReference type="PANTHER" id="PTHR24043:SF9">
    <property type="entry name" value="MULTIPLE EGF LIKE DOMAINS 11"/>
    <property type="match status" value="1"/>
</dbReference>
<feature type="domain" description="EGF-like" evidence="15">
    <location>
        <begin position="272"/>
        <end position="307"/>
    </location>
</feature>
<dbReference type="GO" id="GO:0005886">
    <property type="term" value="C:plasma membrane"/>
    <property type="evidence" value="ECO:0007669"/>
    <property type="project" value="UniProtKB-SubCell"/>
</dbReference>
<comment type="caution">
    <text evidence="11">Lacks conserved residue(s) required for the propagation of feature annotation.</text>
</comment>
<keyword evidence="18" id="KW-1185">Reference proteome</keyword>
<dbReference type="InterPro" id="IPR002049">
    <property type="entry name" value="LE_dom"/>
</dbReference>
<accession>A0A665TBK4</accession>
<sequence>MGGSRLRPQALLWLFLSGFIPLVWPLNPDDPNVCSHWESYAVTVQESYAHPFDQVYYTRCTDILNWFKCTRHRISYKTAYRRGVRTMYRRRSQCCPGFYESGDLCVPLCTEECAHGRCVSPDTCQCEPGWGGLDCSSGCESDFWGPHCTNRCQCRNGAKCNPITGACVCTDGYQGWRCEERCDPNFYGKDCLLECKCLNHATCHHQTGECLCAPGYTGAFCEEACPPGTHGSQCEQRCPCQNGGTCHHVTGECSCPDGWGPVCAQPCPFGLFGSNCSQDCTCRNGGLCDHISGQCQCTAGYIGERCQDECPVGTYGPQCAHKCDCQNGAKCYHINGACLCNEGFKGPSCQDRFCPSGQYGLTCDKYCPCKAANTLSCHPLSGECTCAAGWAGLYCNETCPASYYGEGCRELCACANGADCDGTTGACVCAPGYIGDDCSISCPAGLYGTNCTSSCSCHNEMSCSHIDGSCICKEGWQGVDCSIPCSSGTWGPNCNQTCQCANGAACDPVNGTCTCSPGWKDEYCDTPCPVSGQGSHSLSSSAAQSHTQVLTKLIKHLFCFIMYKSIHCDSVCEEGHWGPNCSYSCTCENGGSCSPEDGTCVCAPGYRGTNCRRTCSPGFYGHRCSQSCPQCIHSVGACHHVSGQCECLSGFSGTLCNQVCASGKYGKACAETCQCTNNGTCNPTDGSCQCYPGWIGKNCSKPCLQGSWGPDCIHTCNCHNGAQCSATDGECNCSSGWTGLYCTQRRPHTHTGTHTALTGETVIQSHFLLLLLLHTYRCPAGTFGYGCQQLCECMNNATCDYVTGTCYCSIGFKGIRCDKAALMMEELNPYTKISPALTSERQSPGAVLGIIFLLLLIMAMLGLVVWFRYRQREKGHHVPNVSYTPALHINSTDYSLSGNLDDRCLGCPDDYCQDCLMGPCGALECVFPNRISSCGVKLSLCLSVDYMKGSLSSTCSLNSENPYATINDPPGLCKHSESSYVEMKSPAHHEHVTHRCSAAINTTTTPTTAPAKNVYDMEPTISIIQGTSAVLVPSYPQSPYDLPRNSHIPSHYDLLPVRPSPSHSHSLTLHSHSPPLPRSPTSSLL</sequence>
<evidence type="ECO:0000259" key="15">
    <source>
        <dbReference type="PROSITE" id="PS50026"/>
    </source>
</evidence>